<proteinExistence type="predicted"/>
<dbReference type="Proteomes" id="UP000198984">
    <property type="component" value="Unassembled WGS sequence"/>
</dbReference>
<name>A0A1H7XLR9_9BACT</name>
<dbReference type="RefSeq" id="WP_143081046.1">
    <property type="nucleotide sequence ID" value="NZ_FOBB01000004.1"/>
</dbReference>
<gene>
    <name evidence="2" type="ORF">SAMN04488505_104120</name>
</gene>
<dbReference type="OrthoDB" id="1494523at2"/>
<dbReference type="EMBL" id="FOBB01000004">
    <property type="protein sequence ID" value="SEM34691.1"/>
    <property type="molecule type" value="Genomic_DNA"/>
</dbReference>
<keyword evidence="1" id="KW-0732">Signal</keyword>
<accession>A0A1H7XLR9</accession>
<evidence type="ECO:0000313" key="3">
    <source>
        <dbReference type="Proteomes" id="UP000198984"/>
    </source>
</evidence>
<evidence type="ECO:0000256" key="1">
    <source>
        <dbReference type="SAM" id="SignalP"/>
    </source>
</evidence>
<feature type="signal peptide" evidence="1">
    <location>
        <begin position="1"/>
        <end position="21"/>
    </location>
</feature>
<keyword evidence="3" id="KW-1185">Reference proteome</keyword>
<reference evidence="2 3" key="1">
    <citation type="submission" date="2016-10" db="EMBL/GenBank/DDBJ databases">
        <authorList>
            <person name="de Groot N.N."/>
        </authorList>
    </citation>
    <scope>NUCLEOTIDE SEQUENCE [LARGE SCALE GENOMIC DNA]</scope>
    <source>
        <strain evidence="2 3">DSM 21039</strain>
    </source>
</reference>
<feature type="chain" id="PRO_5011451602" evidence="1">
    <location>
        <begin position="22"/>
        <end position="168"/>
    </location>
</feature>
<organism evidence="2 3">
    <name type="scientific">Chitinophaga rupis</name>
    <dbReference type="NCBI Taxonomy" id="573321"/>
    <lineage>
        <taxon>Bacteria</taxon>
        <taxon>Pseudomonadati</taxon>
        <taxon>Bacteroidota</taxon>
        <taxon>Chitinophagia</taxon>
        <taxon>Chitinophagales</taxon>
        <taxon>Chitinophagaceae</taxon>
        <taxon>Chitinophaga</taxon>
    </lineage>
</organism>
<sequence>MNRIIITLLLTIALPVLSLHAQQKNTETDISAIRAAFKEINTLSLKQEQFKYESDGCVEDGIVQYFFKGKEIVKIIESGSIGDGSWKKEYYYQSGNFIFSYEKLIGGSAGGEVTQSEYRIYAKDGAAIRYMEDQKIIQPDSRVTQTLAAAGKLLKAYTTKKFAAALCE</sequence>
<protein>
    <submittedName>
        <fullName evidence="2">Uncharacterized protein</fullName>
    </submittedName>
</protein>
<dbReference type="AlphaFoldDB" id="A0A1H7XLR9"/>
<evidence type="ECO:0000313" key="2">
    <source>
        <dbReference type="EMBL" id="SEM34691.1"/>
    </source>
</evidence>